<organism evidence="2 3">
    <name type="scientific">Linum trigynum</name>
    <dbReference type="NCBI Taxonomy" id="586398"/>
    <lineage>
        <taxon>Eukaryota</taxon>
        <taxon>Viridiplantae</taxon>
        <taxon>Streptophyta</taxon>
        <taxon>Embryophyta</taxon>
        <taxon>Tracheophyta</taxon>
        <taxon>Spermatophyta</taxon>
        <taxon>Magnoliopsida</taxon>
        <taxon>eudicotyledons</taxon>
        <taxon>Gunneridae</taxon>
        <taxon>Pentapetalae</taxon>
        <taxon>rosids</taxon>
        <taxon>fabids</taxon>
        <taxon>Malpighiales</taxon>
        <taxon>Linaceae</taxon>
        <taxon>Linum</taxon>
    </lineage>
</organism>
<evidence type="ECO:0000313" key="3">
    <source>
        <dbReference type="Proteomes" id="UP001497516"/>
    </source>
</evidence>
<reference evidence="2 3" key="1">
    <citation type="submission" date="2024-04" db="EMBL/GenBank/DDBJ databases">
        <authorList>
            <person name="Fracassetti M."/>
        </authorList>
    </citation>
    <scope>NUCLEOTIDE SEQUENCE [LARGE SCALE GENOMIC DNA]</scope>
</reference>
<protein>
    <submittedName>
        <fullName evidence="2">Uncharacterized protein</fullName>
    </submittedName>
</protein>
<evidence type="ECO:0000313" key="2">
    <source>
        <dbReference type="EMBL" id="CAL1398508.1"/>
    </source>
</evidence>
<dbReference type="AlphaFoldDB" id="A0AAV2FJS1"/>
<feature type="region of interest" description="Disordered" evidence="1">
    <location>
        <begin position="1"/>
        <end position="36"/>
    </location>
</feature>
<sequence>MSVNHGSGGAAANTHHHHRHNLHQQHQSNYSPIPTTIGSDRLFQEGISTSLAGGVGGVGAERVGSSLGGEEDRLYGRPISRRRARTRRIRRWRPHPESSRPCILAMDVGVARLLGKVVDGLGGRGSPAELDVEVAPSLNERRRWEREGVGGATVSESVRSPMEENRLISGGAVMAETLG</sequence>
<gene>
    <name evidence="2" type="ORF">LTRI10_LOCUS38739</name>
</gene>
<name>A0AAV2FJS1_9ROSI</name>
<dbReference type="EMBL" id="OZ034819">
    <property type="protein sequence ID" value="CAL1398508.1"/>
    <property type="molecule type" value="Genomic_DNA"/>
</dbReference>
<dbReference type="Proteomes" id="UP001497516">
    <property type="component" value="Chromosome 6"/>
</dbReference>
<accession>A0AAV2FJS1</accession>
<proteinExistence type="predicted"/>
<feature type="compositionally biased region" description="Basic residues" evidence="1">
    <location>
        <begin position="14"/>
        <end position="23"/>
    </location>
</feature>
<keyword evidence="3" id="KW-1185">Reference proteome</keyword>
<evidence type="ECO:0000256" key="1">
    <source>
        <dbReference type="SAM" id="MobiDB-lite"/>
    </source>
</evidence>